<dbReference type="PANTHER" id="PTHR30055:SF234">
    <property type="entry name" value="HTH-TYPE TRANSCRIPTIONAL REGULATOR BETI"/>
    <property type="match status" value="1"/>
</dbReference>
<dbReference type="Pfam" id="PF00440">
    <property type="entry name" value="TetR_N"/>
    <property type="match status" value="1"/>
</dbReference>
<feature type="compositionally biased region" description="Basic and acidic residues" evidence="5">
    <location>
        <begin position="1"/>
        <end position="10"/>
    </location>
</feature>
<keyword evidence="8" id="KW-1185">Reference proteome</keyword>
<feature type="domain" description="HTH tetR-type" evidence="6">
    <location>
        <begin position="46"/>
        <end position="106"/>
    </location>
</feature>
<dbReference type="Proteomes" id="UP000240527">
    <property type="component" value="Chromosome"/>
</dbReference>
<feature type="DNA-binding region" description="H-T-H motif" evidence="4">
    <location>
        <begin position="69"/>
        <end position="88"/>
    </location>
</feature>
<dbReference type="PANTHER" id="PTHR30055">
    <property type="entry name" value="HTH-TYPE TRANSCRIPTIONAL REGULATOR RUTR"/>
    <property type="match status" value="1"/>
</dbReference>
<dbReference type="Gene3D" id="1.10.357.10">
    <property type="entry name" value="Tetracycline Repressor, domain 2"/>
    <property type="match status" value="1"/>
</dbReference>
<keyword evidence="3" id="KW-0804">Transcription</keyword>
<dbReference type="EMBL" id="CP027850">
    <property type="protein sequence ID" value="AVQ03129.1"/>
    <property type="molecule type" value="Genomic_DNA"/>
</dbReference>
<dbReference type="SUPFAM" id="SSF46689">
    <property type="entry name" value="Homeodomain-like"/>
    <property type="match status" value="1"/>
</dbReference>
<dbReference type="PROSITE" id="PS01081">
    <property type="entry name" value="HTH_TETR_1"/>
    <property type="match status" value="1"/>
</dbReference>
<evidence type="ECO:0000256" key="2">
    <source>
        <dbReference type="ARBA" id="ARBA00023125"/>
    </source>
</evidence>
<feature type="region of interest" description="Disordered" evidence="5">
    <location>
        <begin position="1"/>
        <end position="45"/>
    </location>
</feature>
<evidence type="ECO:0000313" key="8">
    <source>
        <dbReference type="Proteomes" id="UP000240527"/>
    </source>
</evidence>
<name>A0ABN5IVT3_9CAUL</name>
<organism evidence="7 8">
    <name type="scientific">Caulobacter segnis</name>
    <dbReference type="NCBI Taxonomy" id="88688"/>
    <lineage>
        <taxon>Bacteria</taxon>
        <taxon>Pseudomonadati</taxon>
        <taxon>Pseudomonadota</taxon>
        <taxon>Alphaproteobacteria</taxon>
        <taxon>Caulobacterales</taxon>
        <taxon>Caulobacteraceae</taxon>
        <taxon>Caulobacter</taxon>
    </lineage>
</organism>
<evidence type="ECO:0000313" key="7">
    <source>
        <dbReference type="EMBL" id="AVQ03129.1"/>
    </source>
</evidence>
<accession>A0ABN5IVT3</accession>
<proteinExistence type="predicted"/>
<evidence type="ECO:0000256" key="4">
    <source>
        <dbReference type="PROSITE-ProRule" id="PRU00335"/>
    </source>
</evidence>
<evidence type="ECO:0000256" key="3">
    <source>
        <dbReference type="ARBA" id="ARBA00023163"/>
    </source>
</evidence>
<dbReference type="InterPro" id="IPR050109">
    <property type="entry name" value="HTH-type_TetR-like_transc_reg"/>
</dbReference>
<evidence type="ECO:0000256" key="1">
    <source>
        <dbReference type="ARBA" id="ARBA00023015"/>
    </source>
</evidence>
<dbReference type="InterPro" id="IPR001647">
    <property type="entry name" value="HTH_TetR"/>
</dbReference>
<keyword evidence="2 4" id="KW-0238">DNA-binding</keyword>
<sequence>MTLIKSESDAAARPSRAPRKKSASATDAAPAERGKPRDPPTAGKPLQTYERLIAATGELLGEIGFERLTTNAICARANLSPPAFYHYFDDKYDILEVLARRLLKRQNDAYAAWLFKGGAWANPDKAIEALEEWFAIATQILESEPGAFWTMRALRALPNLAHVRLESQRQSADQMFEFYRRLFPAVDPDTLWCRLRIRSEFGWAVDELALEEDRIPRPILLREAARLLTRSLDDDHRAKPSA</sequence>
<dbReference type="PROSITE" id="PS50977">
    <property type="entry name" value="HTH_TETR_2"/>
    <property type="match status" value="1"/>
</dbReference>
<evidence type="ECO:0000259" key="6">
    <source>
        <dbReference type="PROSITE" id="PS50977"/>
    </source>
</evidence>
<protein>
    <submittedName>
        <fullName evidence="7">TetR/AcrR family transcriptional regulator</fullName>
    </submittedName>
</protein>
<gene>
    <name evidence="7" type="ORF">B7G68_15510</name>
</gene>
<keyword evidence="1" id="KW-0805">Transcription regulation</keyword>
<dbReference type="PRINTS" id="PR00455">
    <property type="entry name" value="HTHTETR"/>
</dbReference>
<dbReference type="InterPro" id="IPR009057">
    <property type="entry name" value="Homeodomain-like_sf"/>
</dbReference>
<dbReference type="InterPro" id="IPR023772">
    <property type="entry name" value="DNA-bd_HTH_TetR-type_CS"/>
</dbReference>
<reference evidence="7 8" key="1">
    <citation type="journal article" date="2015" name="Biotechnol. Bioeng.">
        <title>Genome sequence and phenotypic characterization of Caulobacter segnis.</title>
        <authorList>
            <person name="Patel S."/>
            <person name="Fletcher B."/>
            <person name="Scott D.C."/>
            <person name="Ely B."/>
        </authorList>
    </citation>
    <scope>NUCLEOTIDE SEQUENCE [LARGE SCALE GENOMIC DNA]</scope>
    <source>
        <strain evidence="7 8">TK0059</strain>
    </source>
</reference>
<evidence type="ECO:0000256" key="5">
    <source>
        <dbReference type="SAM" id="MobiDB-lite"/>
    </source>
</evidence>